<evidence type="ECO:0000256" key="1">
    <source>
        <dbReference type="ARBA" id="ARBA00004429"/>
    </source>
</evidence>
<name>A0A517SJA2_9PLAN</name>
<proteinExistence type="inferred from homology"/>
<dbReference type="KEGG" id="ccos:Pan44_42540"/>
<evidence type="ECO:0000256" key="7">
    <source>
        <dbReference type="ARBA" id="ARBA00022692"/>
    </source>
</evidence>
<dbReference type="InterPro" id="IPR022522">
    <property type="entry name" value="Flagellar_motor_stator_MotA"/>
</dbReference>
<keyword evidence="17" id="KW-1185">Reference proteome</keyword>
<evidence type="ECO:0000256" key="8">
    <source>
        <dbReference type="ARBA" id="ARBA00022779"/>
    </source>
</evidence>
<comment type="subcellular location">
    <subcellularLocation>
        <location evidence="1">Cell inner membrane</location>
        <topology evidence="1">Multi-pass membrane protein</topology>
    </subcellularLocation>
</comment>
<dbReference type="InterPro" id="IPR046786">
    <property type="entry name" value="MotA_N"/>
</dbReference>
<feature type="transmembrane region" description="Helical" evidence="13">
    <location>
        <begin position="171"/>
        <end position="191"/>
    </location>
</feature>
<dbReference type="InterPro" id="IPR000540">
    <property type="entry name" value="Flag_MotA_CS"/>
</dbReference>
<sequence>MGVILGCIVVIGCVLGGFMMAGGHVMALFHPSEVVTIGGAALGALIINTPPKVVMDLIKGTLGLLKGNAYGKQTYIELFKLMYEMFKIGRRDGLLAWDAHLNDPHASAVFSKYPRIVNNHHVSDFLTGSLLAVTDGSATPEQLIAQMDQEIKVMEDEHHAAIAALSKTADALPGFGIVAAVLGIVVTMEAVSGPVEEIGHKVGAALVGTFLGILASYGFLAPLAGRMEFAGHDESAFLRTITNAILAFHAGGSPKGIIGQLRRTVATDCRPTREEMEEIFSEA</sequence>
<dbReference type="PROSITE" id="PS01307">
    <property type="entry name" value="MOTA"/>
    <property type="match status" value="1"/>
</dbReference>
<organism evidence="16 17">
    <name type="scientific">Caulifigura coniformis</name>
    <dbReference type="NCBI Taxonomy" id="2527983"/>
    <lineage>
        <taxon>Bacteria</taxon>
        <taxon>Pseudomonadati</taxon>
        <taxon>Planctomycetota</taxon>
        <taxon>Planctomycetia</taxon>
        <taxon>Planctomycetales</taxon>
        <taxon>Planctomycetaceae</taxon>
        <taxon>Caulifigura</taxon>
    </lineage>
</organism>
<evidence type="ECO:0000313" key="17">
    <source>
        <dbReference type="Proteomes" id="UP000315700"/>
    </source>
</evidence>
<dbReference type="FunCoup" id="A0A517SJA2">
    <property type="interactions" value="257"/>
</dbReference>
<dbReference type="GO" id="GO:1902600">
    <property type="term" value="P:proton transmembrane transport"/>
    <property type="evidence" value="ECO:0007669"/>
    <property type="project" value="UniProtKB-KW"/>
</dbReference>
<evidence type="ECO:0000256" key="4">
    <source>
        <dbReference type="ARBA" id="ARBA00022475"/>
    </source>
</evidence>
<dbReference type="EMBL" id="CP036271">
    <property type="protein sequence ID" value="QDT56202.1"/>
    <property type="molecule type" value="Genomic_DNA"/>
</dbReference>
<dbReference type="Proteomes" id="UP000315700">
    <property type="component" value="Chromosome"/>
</dbReference>
<keyword evidence="4" id="KW-1003">Cell membrane</keyword>
<gene>
    <name evidence="16" type="primary">lafT</name>
    <name evidence="16" type="ORF">Pan44_42540</name>
</gene>
<feature type="domain" description="Motility protein A N-terminal" evidence="15">
    <location>
        <begin position="4"/>
        <end position="93"/>
    </location>
</feature>
<dbReference type="OrthoDB" id="9806929at2"/>
<keyword evidence="3" id="KW-0813">Transport</keyword>
<evidence type="ECO:0000256" key="9">
    <source>
        <dbReference type="ARBA" id="ARBA00022781"/>
    </source>
</evidence>
<evidence type="ECO:0000256" key="12">
    <source>
        <dbReference type="ARBA" id="ARBA00023136"/>
    </source>
</evidence>
<evidence type="ECO:0000259" key="14">
    <source>
        <dbReference type="Pfam" id="PF01618"/>
    </source>
</evidence>
<dbReference type="InterPro" id="IPR047055">
    <property type="entry name" value="MotA-like"/>
</dbReference>
<evidence type="ECO:0000256" key="13">
    <source>
        <dbReference type="SAM" id="Phobius"/>
    </source>
</evidence>
<protein>
    <submittedName>
        <fullName evidence="16">Chemotaxis protein LafT</fullName>
    </submittedName>
</protein>
<evidence type="ECO:0000256" key="5">
    <source>
        <dbReference type="ARBA" id="ARBA00022500"/>
    </source>
</evidence>
<dbReference type="AlphaFoldDB" id="A0A517SJA2"/>
<evidence type="ECO:0000256" key="11">
    <source>
        <dbReference type="ARBA" id="ARBA00023065"/>
    </source>
</evidence>
<keyword evidence="5" id="KW-0145">Chemotaxis</keyword>
<feature type="transmembrane region" description="Helical" evidence="13">
    <location>
        <begin position="203"/>
        <end position="224"/>
    </location>
</feature>
<evidence type="ECO:0000256" key="2">
    <source>
        <dbReference type="ARBA" id="ARBA00008038"/>
    </source>
</evidence>
<keyword evidence="11" id="KW-0406">Ion transport</keyword>
<comment type="similarity">
    <text evidence="2">Belongs to the MotA family.</text>
</comment>
<dbReference type="Pfam" id="PF01618">
    <property type="entry name" value="MotA_ExbB"/>
    <property type="match status" value="1"/>
</dbReference>
<dbReference type="PANTHER" id="PTHR30433">
    <property type="entry name" value="CHEMOTAXIS PROTEIN MOTA"/>
    <property type="match status" value="1"/>
</dbReference>
<evidence type="ECO:0000313" key="16">
    <source>
        <dbReference type="EMBL" id="QDT56202.1"/>
    </source>
</evidence>
<dbReference type="Pfam" id="PF20560">
    <property type="entry name" value="MotA_N"/>
    <property type="match status" value="1"/>
</dbReference>
<dbReference type="InParanoid" id="A0A517SJA2"/>
<evidence type="ECO:0000256" key="6">
    <source>
        <dbReference type="ARBA" id="ARBA00022519"/>
    </source>
</evidence>
<dbReference type="GO" id="GO:0005886">
    <property type="term" value="C:plasma membrane"/>
    <property type="evidence" value="ECO:0007669"/>
    <property type="project" value="UniProtKB-SubCell"/>
</dbReference>
<dbReference type="GO" id="GO:0006935">
    <property type="term" value="P:chemotaxis"/>
    <property type="evidence" value="ECO:0007669"/>
    <property type="project" value="UniProtKB-KW"/>
</dbReference>
<dbReference type="NCBIfam" id="TIGR03818">
    <property type="entry name" value="MotA1"/>
    <property type="match status" value="1"/>
</dbReference>
<accession>A0A517SJA2</accession>
<keyword evidence="12 13" id="KW-0472">Membrane</keyword>
<dbReference type="RefSeq" id="WP_145033273.1">
    <property type="nucleotide sequence ID" value="NZ_CP036271.1"/>
</dbReference>
<evidence type="ECO:0000256" key="3">
    <source>
        <dbReference type="ARBA" id="ARBA00022448"/>
    </source>
</evidence>
<evidence type="ECO:0000259" key="15">
    <source>
        <dbReference type="Pfam" id="PF20560"/>
    </source>
</evidence>
<keyword evidence="10 13" id="KW-1133">Transmembrane helix</keyword>
<feature type="domain" description="MotA/TolQ/ExbB proton channel" evidence="14">
    <location>
        <begin position="135"/>
        <end position="220"/>
    </location>
</feature>
<reference evidence="16 17" key="1">
    <citation type="submission" date="2019-02" db="EMBL/GenBank/DDBJ databases">
        <title>Deep-cultivation of Planctomycetes and their phenomic and genomic characterization uncovers novel biology.</title>
        <authorList>
            <person name="Wiegand S."/>
            <person name="Jogler M."/>
            <person name="Boedeker C."/>
            <person name="Pinto D."/>
            <person name="Vollmers J."/>
            <person name="Rivas-Marin E."/>
            <person name="Kohn T."/>
            <person name="Peeters S.H."/>
            <person name="Heuer A."/>
            <person name="Rast P."/>
            <person name="Oberbeckmann S."/>
            <person name="Bunk B."/>
            <person name="Jeske O."/>
            <person name="Meyerdierks A."/>
            <person name="Storesund J.E."/>
            <person name="Kallscheuer N."/>
            <person name="Luecker S."/>
            <person name="Lage O.M."/>
            <person name="Pohl T."/>
            <person name="Merkel B.J."/>
            <person name="Hornburger P."/>
            <person name="Mueller R.-W."/>
            <person name="Bruemmer F."/>
            <person name="Labrenz M."/>
            <person name="Spormann A.M."/>
            <person name="Op den Camp H."/>
            <person name="Overmann J."/>
            <person name="Amann R."/>
            <person name="Jetten M.S.M."/>
            <person name="Mascher T."/>
            <person name="Medema M.H."/>
            <person name="Devos D.P."/>
            <person name="Kaster A.-K."/>
            <person name="Ovreas L."/>
            <person name="Rohde M."/>
            <person name="Galperin M.Y."/>
            <person name="Jogler C."/>
        </authorList>
    </citation>
    <scope>NUCLEOTIDE SEQUENCE [LARGE SCALE GENOMIC DNA]</scope>
    <source>
        <strain evidence="16 17">Pan44</strain>
    </source>
</reference>
<keyword evidence="6" id="KW-0997">Cell inner membrane</keyword>
<keyword evidence="9" id="KW-0375">Hydrogen ion transport</keyword>
<dbReference type="PANTHER" id="PTHR30433:SF4">
    <property type="entry name" value="MOTILITY PROTEIN A"/>
    <property type="match status" value="1"/>
</dbReference>
<dbReference type="InterPro" id="IPR002898">
    <property type="entry name" value="MotA_ExbB_proton_chnl"/>
</dbReference>
<keyword evidence="8" id="KW-0283">Flagellar rotation</keyword>
<dbReference type="GO" id="GO:0071978">
    <property type="term" value="P:bacterial-type flagellum-dependent swarming motility"/>
    <property type="evidence" value="ECO:0007669"/>
    <property type="project" value="InterPro"/>
</dbReference>
<keyword evidence="7 13" id="KW-0812">Transmembrane</keyword>
<evidence type="ECO:0000256" key="10">
    <source>
        <dbReference type="ARBA" id="ARBA00022989"/>
    </source>
</evidence>